<dbReference type="GO" id="GO:0030527">
    <property type="term" value="F:structural constituent of chromatin"/>
    <property type="evidence" value="ECO:0007669"/>
    <property type="project" value="InterPro"/>
</dbReference>
<proteinExistence type="inferred from homology"/>
<organism evidence="10 11">
    <name type="scientific">Prototheca wickerhamii</name>
    <dbReference type="NCBI Taxonomy" id="3111"/>
    <lineage>
        <taxon>Eukaryota</taxon>
        <taxon>Viridiplantae</taxon>
        <taxon>Chlorophyta</taxon>
        <taxon>core chlorophytes</taxon>
        <taxon>Trebouxiophyceae</taxon>
        <taxon>Chlorellales</taxon>
        <taxon>Chlorellaceae</taxon>
        <taxon>Prototheca</taxon>
    </lineage>
</organism>
<dbReference type="EMBL" id="JASFZW010000012">
    <property type="protein sequence ID" value="KAK2076093.1"/>
    <property type="molecule type" value="Genomic_DNA"/>
</dbReference>
<dbReference type="GO" id="GO:0003677">
    <property type="term" value="F:DNA binding"/>
    <property type="evidence" value="ECO:0007669"/>
    <property type="project" value="UniProtKB-KW"/>
</dbReference>
<evidence type="ECO:0000256" key="3">
    <source>
        <dbReference type="ARBA" id="ARBA00006564"/>
    </source>
</evidence>
<feature type="compositionally biased region" description="Low complexity" evidence="9">
    <location>
        <begin position="157"/>
        <end position="166"/>
    </location>
</feature>
<keyword evidence="4 8" id="KW-0158">Chromosome</keyword>
<feature type="region of interest" description="Disordered" evidence="9">
    <location>
        <begin position="1"/>
        <end position="26"/>
    </location>
</feature>
<keyword evidence="11" id="KW-1185">Reference proteome</keyword>
<comment type="similarity">
    <text evidence="3 8">Belongs to the histone H4 family.</text>
</comment>
<dbReference type="GO" id="GO:0000786">
    <property type="term" value="C:nucleosome"/>
    <property type="evidence" value="ECO:0007669"/>
    <property type="project" value="UniProtKB-KW"/>
</dbReference>
<evidence type="ECO:0000256" key="1">
    <source>
        <dbReference type="ARBA" id="ARBA00004123"/>
    </source>
</evidence>
<evidence type="ECO:0000256" key="9">
    <source>
        <dbReference type="SAM" id="MobiDB-lite"/>
    </source>
</evidence>
<dbReference type="Gene3D" id="1.10.20.10">
    <property type="entry name" value="Histone, subunit A"/>
    <property type="match status" value="1"/>
</dbReference>
<evidence type="ECO:0000313" key="11">
    <source>
        <dbReference type="Proteomes" id="UP001255856"/>
    </source>
</evidence>
<dbReference type="PANTHER" id="PTHR10484">
    <property type="entry name" value="HISTONE H4"/>
    <property type="match status" value="1"/>
</dbReference>
<accession>A0AAD9IEN4</accession>
<keyword evidence="5 8" id="KW-0238">DNA-binding</keyword>
<dbReference type="SUPFAM" id="SSF47113">
    <property type="entry name" value="Histone-fold"/>
    <property type="match status" value="1"/>
</dbReference>
<dbReference type="AlphaFoldDB" id="A0AAD9IEN4"/>
<comment type="caution">
    <text evidence="10">The sequence shown here is derived from an EMBL/GenBank/DDBJ whole genome shotgun (WGS) entry which is preliminary data.</text>
</comment>
<dbReference type="SMART" id="SM00417">
    <property type="entry name" value="H4"/>
    <property type="match status" value="1"/>
</dbReference>
<dbReference type="GO" id="GO:0046982">
    <property type="term" value="F:protein heterodimerization activity"/>
    <property type="evidence" value="ECO:0007669"/>
    <property type="project" value="InterPro"/>
</dbReference>
<evidence type="ECO:0000256" key="4">
    <source>
        <dbReference type="ARBA" id="ARBA00022454"/>
    </source>
</evidence>
<dbReference type="PRINTS" id="PR00623">
    <property type="entry name" value="HISTONEH4"/>
</dbReference>
<keyword evidence="6 8" id="KW-0539">Nucleus</keyword>
<reference evidence="10" key="1">
    <citation type="submission" date="2021-01" db="EMBL/GenBank/DDBJ databases">
        <authorList>
            <person name="Eckstrom K.M.E."/>
        </authorList>
    </citation>
    <scope>NUCLEOTIDE SEQUENCE</scope>
    <source>
        <strain evidence="10">UVCC 0001</strain>
    </source>
</reference>
<comment type="subcellular location">
    <subcellularLocation>
        <location evidence="2">Chromosome</location>
    </subcellularLocation>
    <subcellularLocation>
        <location evidence="1">Nucleus</location>
    </subcellularLocation>
</comment>
<gene>
    <name evidence="10" type="ORF">QBZ16_001429</name>
</gene>
<evidence type="ECO:0000256" key="2">
    <source>
        <dbReference type="ARBA" id="ARBA00004286"/>
    </source>
</evidence>
<evidence type="ECO:0000313" key="10">
    <source>
        <dbReference type="EMBL" id="KAK2076093.1"/>
    </source>
</evidence>
<name>A0AAD9IEN4_PROWI</name>
<sequence length="268" mass="29268">MLPLKRDRATSPGTPPPVSGSKLDPQPFTHCKRVRGLTLEPASVSKASIRRLARRAGVKRISLDFYSSAETCLRRFLGGIVKDVGIVTEHARRRTVTVGDVLLVLKRNGRTLYGFEEKQRKRRLVQRLALHSLAESTGRVAGRAAASTPLAQPPAARPAQAELAAQPSAVAKDLPPATPAPQTPAPLTPDRAQQIQLGLSAFRDTVLERHNLGSSPLAEARAWVASELSRRGLRPCTELEFDVVVDALDRRNAVMIDGDVEQRVLYFL</sequence>
<comment type="subunit">
    <text evidence="8">The nucleosome is a histone octamer containing two molecules each of H2A, H2B, H3 and H4 assembled in one H3-H4 heterotetramer and two H2A-H2B heterodimers. The octamer wraps approximately 147 bp of DNA.</text>
</comment>
<evidence type="ECO:0000256" key="6">
    <source>
        <dbReference type="ARBA" id="ARBA00023242"/>
    </source>
</evidence>
<dbReference type="InterPro" id="IPR001951">
    <property type="entry name" value="Histone_H4"/>
</dbReference>
<dbReference type="CDD" id="cd22912">
    <property type="entry name" value="HFD_H4"/>
    <property type="match status" value="1"/>
</dbReference>
<dbReference type="InterPro" id="IPR009072">
    <property type="entry name" value="Histone-fold"/>
</dbReference>
<evidence type="ECO:0000256" key="8">
    <source>
        <dbReference type="RuleBase" id="RU000528"/>
    </source>
</evidence>
<protein>
    <recommendedName>
        <fullName evidence="8">Histone H4</fullName>
    </recommendedName>
</protein>
<keyword evidence="7 8" id="KW-0544">Nucleosome core</keyword>
<comment type="function">
    <text evidence="8">Core component of nucleosome. Nucleosomes wrap and compact DNA into chromatin, limiting DNA accessibility to the cellular machineries which require DNA as a template. Histones thereby play a central role in transcription regulation, DNA repair, DNA replication and chromosomal stability. DNA accessibility is regulated via a complex set of post-translational modifications of histones, also called histone code, and nucleosome remodeling.</text>
</comment>
<evidence type="ECO:0000256" key="5">
    <source>
        <dbReference type="ARBA" id="ARBA00023125"/>
    </source>
</evidence>
<feature type="region of interest" description="Disordered" evidence="9">
    <location>
        <begin position="140"/>
        <end position="166"/>
    </location>
</feature>
<dbReference type="GO" id="GO:0005634">
    <property type="term" value="C:nucleus"/>
    <property type="evidence" value="ECO:0007669"/>
    <property type="project" value="UniProtKB-SubCell"/>
</dbReference>
<evidence type="ECO:0000256" key="7">
    <source>
        <dbReference type="ARBA" id="ARBA00023269"/>
    </source>
</evidence>
<dbReference type="Proteomes" id="UP001255856">
    <property type="component" value="Unassembled WGS sequence"/>
</dbReference>